<keyword evidence="5 8" id="KW-1133">Transmembrane helix</keyword>
<evidence type="ECO:0000256" key="8">
    <source>
        <dbReference type="SAM" id="Phobius"/>
    </source>
</evidence>
<evidence type="ECO:0000256" key="4">
    <source>
        <dbReference type="ARBA" id="ARBA00022692"/>
    </source>
</evidence>
<feature type="non-terminal residue" evidence="9">
    <location>
        <position position="211"/>
    </location>
</feature>
<organism evidence="9 10">
    <name type="scientific">Listeria seeligeri FSL N1-067</name>
    <dbReference type="NCBI Taxonomy" id="702453"/>
    <lineage>
        <taxon>Bacteria</taxon>
        <taxon>Bacillati</taxon>
        <taxon>Bacillota</taxon>
        <taxon>Bacilli</taxon>
        <taxon>Bacillales</taxon>
        <taxon>Listeriaceae</taxon>
        <taxon>Listeria</taxon>
    </lineage>
</organism>
<dbReference type="InterPro" id="IPR003445">
    <property type="entry name" value="Cat_transpt"/>
</dbReference>
<keyword evidence="2" id="KW-0813">Transport</keyword>
<evidence type="ECO:0000256" key="5">
    <source>
        <dbReference type="ARBA" id="ARBA00022989"/>
    </source>
</evidence>
<evidence type="ECO:0000256" key="7">
    <source>
        <dbReference type="ARBA" id="ARBA00023136"/>
    </source>
</evidence>
<evidence type="ECO:0000313" key="9">
    <source>
        <dbReference type="EMBL" id="EFS00671.1"/>
    </source>
</evidence>
<sequence>MVISLREKKRNKTKEFEYDQEVKLRRRFKLILARMTPVQVIIAYYFIAVTISTFVLSLPFTLQEGVKVSFIDTLFTAASSVSVTGLATVDVSQTYSTAGIWVLMAIFQIGGLGVMMISTFFYLILKRRIGLKQRQLIMTDTNQFTMSGMVRMLREILVLIFGIELVGALILGIYFIPLYPNFWDAMFQGLYNSVSLVTNAGVDITGKSLMP</sequence>
<keyword evidence="7 8" id="KW-0472">Membrane</keyword>
<dbReference type="AlphaFoldDB" id="E3ZNX8"/>
<keyword evidence="6" id="KW-0406">Ion transport</keyword>
<dbReference type="EMBL" id="ADXJ01000490">
    <property type="protein sequence ID" value="EFS00671.1"/>
    <property type="molecule type" value="Genomic_DNA"/>
</dbReference>
<feature type="transmembrane region" description="Helical" evidence="8">
    <location>
        <begin position="31"/>
        <end position="56"/>
    </location>
</feature>
<dbReference type="PANTHER" id="PTHR32024">
    <property type="entry name" value="TRK SYSTEM POTASSIUM UPTAKE PROTEIN TRKG-RELATED"/>
    <property type="match status" value="1"/>
</dbReference>
<evidence type="ECO:0000256" key="3">
    <source>
        <dbReference type="ARBA" id="ARBA00022475"/>
    </source>
</evidence>
<comment type="subcellular location">
    <subcellularLocation>
        <location evidence="1">Cell membrane</location>
        <topology evidence="1">Multi-pass membrane protein</topology>
    </subcellularLocation>
</comment>
<evidence type="ECO:0000256" key="6">
    <source>
        <dbReference type="ARBA" id="ARBA00023065"/>
    </source>
</evidence>
<dbReference type="HOGENOM" id="CLU_113539_0_0_9"/>
<keyword evidence="4 8" id="KW-0812">Transmembrane</keyword>
<gene>
    <name evidence="9" type="ORF">NT03LS_1156</name>
</gene>
<dbReference type="PANTHER" id="PTHR32024:SF4">
    <property type="entry name" value="KTR SYSTEM POTASSIUM UPTAKE PROTEIN D"/>
    <property type="match status" value="1"/>
</dbReference>
<name>E3ZNX8_LISSE</name>
<protein>
    <submittedName>
        <fullName evidence="9">Cation transport protein</fullName>
    </submittedName>
</protein>
<accession>E3ZNX8</accession>
<dbReference type="GO" id="GO:0008324">
    <property type="term" value="F:monoatomic cation transmembrane transporter activity"/>
    <property type="evidence" value="ECO:0007669"/>
    <property type="project" value="InterPro"/>
</dbReference>
<evidence type="ECO:0000313" key="10">
    <source>
        <dbReference type="Proteomes" id="UP000004302"/>
    </source>
</evidence>
<comment type="caution">
    <text evidence="9">The sequence shown here is derived from an EMBL/GenBank/DDBJ whole genome shotgun (WGS) entry which is preliminary data.</text>
</comment>
<evidence type="ECO:0000256" key="1">
    <source>
        <dbReference type="ARBA" id="ARBA00004651"/>
    </source>
</evidence>
<dbReference type="GO" id="GO:0005886">
    <property type="term" value="C:plasma membrane"/>
    <property type="evidence" value="ECO:0007669"/>
    <property type="project" value="UniProtKB-SubCell"/>
</dbReference>
<dbReference type="GO" id="GO:0030001">
    <property type="term" value="P:metal ion transport"/>
    <property type="evidence" value="ECO:0007669"/>
    <property type="project" value="UniProtKB-ARBA"/>
</dbReference>
<evidence type="ECO:0000256" key="2">
    <source>
        <dbReference type="ARBA" id="ARBA00022448"/>
    </source>
</evidence>
<feature type="transmembrane region" description="Helical" evidence="8">
    <location>
        <begin position="156"/>
        <end position="176"/>
    </location>
</feature>
<reference evidence="9 10" key="1">
    <citation type="journal article" date="2010" name="Microbiol. Resour. Announc.">
        <title>Comparative genomics of the bacterial genus Listeria: Genome evolution is characterized by limited gene acquisition and limited gene loss.</title>
        <authorList>
            <person name="den Bakker H.C."/>
            <person name="Cummings C.A."/>
            <person name="Ferreira V."/>
            <person name="Vatta P."/>
            <person name="Orsi R.H."/>
            <person name="Degoricija L."/>
            <person name="Barker M."/>
            <person name="Petrauskene O."/>
            <person name="Furtado M.R."/>
            <person name="Wiedmann M."/>
        </authorList>
    </citation>
    <scope>NUCLEOTIDE SEQUENCE [LARGE SCALE GENOMIC DNA]</scope>
    <source>
        <strain evidence="9 10">FSL N1-067</strain>
    </source>
</reference>
<dbReference type="Pfam" id="PF02386">
    <property type="entry name" value="TrkH"/>
    <property type="match status" value="1"/>
</dbReference>
<proteinExistence type="predicted"/>
<keyword evidence="3" id="KW-1003">Cell membrane</keyword>
<feature type="transmembrane region" description="Helical" evidence="8">
    <location>
        <begin position="100"/>
        <end position="125"/>
    </location>
</feature>
<dbReference type="Proteomes" id="UP000004302">
    <property type="component" value="Chromosome"/>
</dbReference>